<dbReference type="GO" id="GO:0006383">
    <property type="term" value="P:transcription by RNA polymerase III"/>
    <property type="evidence" value="ECO:0007669"/>
    <property type="project" value="InterPro"/>
</dbReference>
<dbReference type="SUPFAM" id="SSF48452">
    <property type="entry name" value="TPR-like"/>
    <property type="match status" value="2"/>
</dbReference>
<protein>
    <submittedName>
        <fullName evidence="1">Tfc4p like TFIIIC subunit TPR repeat containing basal transcription factor</fullName>
    </submittedName>
</protein>
<dbReference type="Pfam" id="PF13181">
    <property type="entry name" value="TPR_8"/>
    <property type="match status" value="1"/>
</dbReference>
<dbReference type="PANTHER" id="PTHR23082">
    <property type="entry name" value="TRANSCRIPTION INITIATION FACTOR IIIC TFIIIC , POLYPEPTIDE 3-RELATED"/>
    <property type="match status" value="1"/>
</dbReference>
<dbReference type="AlphaFoldDB" id="A0AAV9XZ06"/>
<dbReference type="Gene3D" id="1.25.40.10">
    <property type="entry name" value="Tetratricopeptide repeat domain"/>
    <property type="match status" value="2"/>
</dbReference>
<dbReference type="SMART" id="SM00028">
    <property type="entry name" value="TPR"/>
    <property type="match status" value="7"/>
</dbReference>
<dbReference type="InterPro" id="IPR019734">
    <property type="entry name" value="TPR_rpt"/>
</dbReference>
<evidence type="ECO:0000313" key="2">
    <source>
        <dbReference type="Proteomes" id="UP001311799"/>
    </source>
</evidence>
<gene>
    <name evidence="1" type="ORF">RS030_2199</name>
</gene>
<keyword evidence="2" id="KW-1185">Reference proteome</keyword>
<dbReference type="PANTHER" id="PTHR23082:SF0">
    <property type="entry name" value="GENERAL TRANSCRIPTION FACTOR 3C POLYPEPTIDE 3"/>
    <property type="match status" value="1"/>
</dbReference>
<dbReference type="Proteomes" id="UP001311799">
    <property type="component" value="Unassembled WGS sequence"/>
</dbReference>
<proteinExistence type="predicted"/>
<organism evidence="1 2">
    <name type="scientific">Cryptosporidium xiaoi</name>
    <dbReference type="NCBI Taxonomy" id="659607"/>
    <lineage>
        <taxon>Eukaryota</taxon>
        <taxon>Sar</taxon>
        <taxon>Alveolata</taxon>
        <taxon>Apicomplexa</taxon>
        <taxon>Conoidasida</taxon>
        <taxon>Coccidia</taxon>
        <taxon>Eucoccidiorida</taxon>
        <taxon>Eimeriorina</taxon>
        <taxon>Cryptosporidiidae</taxon>
        <taxon>Cryptosporidium</taxon>
    </lineage>
</organism>
<name>A0AAV9XZ06_9CRYT</name>
<dbReference type="GO" id="GO:0000127">
    <property type="term" value="C:transcription factor TFIIIC complex"/>
    <property type="evidence" value="ECO:0007669"/>
    <property type="project" value="TreeGrafter"/>
</dbReference>
<sequence>MNVIHPNTTPLTGEDCVHYDEKSSDHFVDNISSYDGIQTIRNQGYSFQSVSGSEKFSEDEFEFEQLLTLDYTSIKDTNRKKHKRSMTSKKKTKLNTSITLEVEKLLQKANDAYLEKKFILAIETLEEVVVRAPGLHDPFHMLGLIYEQELEDKEKAIGFYLVAAHLVGNDLFLWKRIGQMCSELEDWNRTIYCYLKCIKSISYSEKINGQDATADLEDEIRFELSNAYHSINEISRCIQQLKILFLRHPGDPMLGKELAKCYHKIGKLNLAAETLESCIEYSEDMDIVNMLCELYIDLKLFQKCVMLVENYFSKLFCKNYSSQREMIQSSEFNINDNLDLFLSRIPIDISVKYAIANLNLGSDYPAYFVSKIIGEGNVNEFIDLHLALADSYFHIGNYKSAVDHYSYIESTKSHEYDIQFNFKFAFSLYKLELNDHAIRILEKILETNKTKSGDFNISRAKTLLASIYTKMGFDNLSEELLYTMKYEDIVQSKDITLPIPQEMRVSIVIDLFSEMKDKYSLLFGKNDLLPFIESAICPKFGPELDFKVISKFAVRFTNIINEFLIDNKRISQLVYYRKFSNENKQFEDQIKKAVPIMDREISTNKHVNMKTQKKKTQRSNTQISKIRSELGLITLEEILTSEKEFWEFLTLGAISLQFVRQNNVAVEIFKKLFGNLKLINPEINIESLNSGKRSLLRLLLSLSFEGGLWRALLSFLREEYYQKNANKKAICKLIGNLILMPQIFYLNLTNDNINYYLEKEAIGETRSWIQRQISHSNNQLELLIVTAHLYVLSSRLNQAINEYIKIHRLLPFNDLISLCLGVSFIGLSSSKESKNKILPIIKGFSFINRYINGRKSIYIDNSLYKAECFYNLGRAFHQINLKTNAVTSYLRCVGLLNSSECEDGYEYNRIKKMACYNLSLIVGITKIDVINW</sequence>
<comment type="caution">
    <text evidence="1">The sequence shown here is derived from an EMBL/GenBank/DDBJ whole genome shotgun (WGS) entry which is preliminary data.</text>
</comment>
<dbReference type="InterPro" id="IPR011990">
    <property type="entry name" value="TPR-like_helical_dom_sf"/>
</dbReference>
<accession>A0AAV9XZ06</accession>
<evidence type="ECO:0000313" key="1">
    <source>
        <dbReference type="EMBL" id="KAK6588755.1"/>
    </source>
</evidence>
<reference evidence="1 2" key="1">
    <citation type="submission" date="2023-10" db="EMBL/GenBank/DDBJ databases">
        <title>Comparative genomics analysis reveals potential genetic determinants of host preference in Cryptosporidium xiaoi.</title>
        <authorList>
            <person name="Xiao L."/>
            <person name="Li J."/>
        </authorList>
    </citation>
    <scope>NUCLEOTIDE SEQUENCE [LARGE SCALE GENOMIC DNA]</scope>
    <source>
        <strain evidence="1 2">52996</strain>
    </source>
</reference>
<dbReference type="InterPro" id="IPR039340">
    <property type="entry name" value="Tfc4/TFIIIC-102/Sfc4"/>
</dbReference>
<dbReference type="EMBL" id="JAWDEY010000022">
    <property type="protein sequence ID" value="KAK6588755.1"/>
    <property type="molecule type" value="Genomic_DNA"/>
</dbReference>